<sequence>MAKNVSVDAKSTQEKEEKYFEMENEVMFFLKKYPKFNIRAVGVWLEDDNREMVGSIDIHFRHIFTGRRCENVRECLEGWYHSSIKNKNLWETLCNRIEECGNIKEIIQNESEFGL</sequence>
<comment type="caution">
    <text evidence="1">The sequence shown here is derived from an EMBL/GenBank/DDBJ whole genome shotgun (WGS) entry which is preliminary data.</text>
</comment>
<reference evidence="2" key="1">
    <citation type="submission" date="2017-09" db="EMBL/GenBank/DDBJ databases">
        <title>Depth-based differentiation of microbial function through sediment-hosted aquifers and enrichment of novel symbionts in the deep terrestrial subsurface.</title>
        <authorList>
            <person name="Probst A.J."/>
            <person name="Ladd B."/>
            <person name="Jarett J.K."/>
            <person name="Geller-Mcgrath D.E."/>
            <person name="Sieber C.M.K."/>
            <person name="Emerson J.B."/>
            <person name="Anantharaman K."/>
            <person name="Thomas B.C."/>
            <person name="Malmstrom R."/>
            <person name="Stieglmeier M."/>
            <person name="Klingl A."/>
            <person name="Woyke T."/>
            <person name="Ryan C.M."/>
            <person name="Banfield J.F."/>
        </authorList>
    </citation>
    <scope>NUCLEOTIDE SEQUENCE [LARGE SCALE GENOMIC DNA]</scope>
</reference>
<dbReference type="AlphaFoldDB" id="A0A2H9MN12"/>
<organism evidence="1 2">
    <name type="scientific">Huberarchaeum crystalense</name>
    <dbReference type="NCBI Taxonomy" id="2014257"/>
    <lineage>
        <taxon>Archaea</taxon>
        <taxon>Candidatus Huberarchaeota</taxon>
        <taxon>Candidatus Huberarchaeia</taxon>
        <taxon>Candidatus Huberarchaeales</taxon>
        <taxon>Candidatus Huberarchaeaceae</taxon>
        <taxon>Candidatus Huberarchaeum</taxon>
    </lineage>
</organism>
<gene>
    <name evidence="1" type="ORF">COW47_01055</name>
</gene>
<accession>A0A2H9MN12</accession>
<dbReference type="EMBL" id="PFFF01000025">
    <property type="protein sequence ID" value="PIV89765.1"/>
    <property type="molecule type" value="Genomic_DNA"/>
</dbReference>
<dbReference type="Proteomes" id="UP000228989">
    <property type="component" value="Unassembled WGS sequence"/>
</dbReference>
<name>A0A2H9MN12_HUBC1</name>
<proteinExistence type="predicted"/>
<protein>
    <submittedName>
        <fullName evidence="1">Uncharacterized protein</fullName>
    </submittedName>
</protein>
<evidence type="ECO:0000313" key="2">
    <source>
        <dbReference type="Proteomes" id="UP000228989"/>
    </source>
</evidence>
<evidence type="ECO:0000313" key="1">
    <source>
        <dbReference type="EMBL" id="PIV89765.1"/>
    </source>
</evidence>